<keyword evidence="3" id="KW-0732">Signal</keyword>
<sequence>MRTVSHIFILCSFILLVSYVGASQGDGRHGVAQPIGLARRQDHEGTTDKPQKTGDSTITDAPTRTGDSTATDGNTNGNTGKTTGAKETGTKGTKTSKPKSTKVPVDAPAGGIKMVQPAITDPATYIKIGTTATFKWNYTSLIITPSAVEVVASCSKNSHAYTISGNMSVQETAHVVWDTGRYQTSDVPLLTEDYTLMVYDSSKDPSDIPQAGHLGAQRPLMFGMYYPQAYTPRNDFVCAGCNAAVSDMERQALKFIVGMAAVTVLSFTWFVSGAGTL</sequence>
<feature type="chain" id="PRO_5034465738" description="DUF7137 domain-containing protein" evidence="3">
    <location>
        <begin position="23"/>
        <end position="277"/>
    </location>
</feature>
<keyword evidence="2" id="KW-0812">Transmembrane</keyword>
<feature type="compositionally biased region" description="Polar residues" evidence="1">
    <location>
        <begin position="53"/>
        <end position="62"/>
    </location>
</feature>
<gene>
    <name evidence="5" type="ORF">I7I51_02801</name>
</gene>
<evidence type="ECO:0000259" key="4">
    <source>
        <dbReference type="Pfam" id="PF23585"/>
    </source>
</evidence>
<feature type="compositionally biased region" description="Low complexity" evidence="1">
    <location>
        <begin position="65"/>
        <end position="93"/>
    </location>
</feature>
<organism evidence="5 6">
    <name type="scientific">Ajellomyces capsulatus</name>
    <name type="common">Darling's disease fungus</name>
    <name type="synonym">Histoplasma capsulatum</name>
    <dbReference type="NCBI Taxonomy" id="5037"/>
    <lineage>
        <taxon>Eukaryota</taxon>
        <taxon>Fungi</taxon>
        <taxon>Dikarya</taxon>
        <taxon>Ascomycota</taxon>
        <taxon>Pezizomycotina</taxon>
        <taxon>Eurotiomycetes</taxon>
        <taxon>Eurotiomycetidae</taxon>
        <taxon>Onygenales</taxon>
        <taxon>Ajellomycetaceae</taxon>
        <taxon>Histoplasma</taxon>
    </lineage>
</organism>
<keyword evidence="2" id="KW-0472">Membrane</keyword>
<dbReference type="VEuPathDB" id="FungiDB:I7I51_02801"/>
<feature type="domain" description="DUF7137" evidence="4">
    <location>
        <begin position="107"/>
        <end position="239"/>
    </location>
</feature>
<dbReference type="AlphaFoldDB" id="A0A8A1MPP2"/>
<keyword evidence="2" id="KW-1133">Transmembrane helix</keyword>
<evidence type="ECO:0000256" key="1">
    <source>
        <dbReference type="SAM" id="MobiDB-lite"/>
    </source>
</evidence>
<dbReference type="InterPro" id="IPR055561">
    <property type="entry name" value="DUF7137"/>
</dbReference>
<feature type="signal peptide" evidence="3">
    <location>
        <begin position="1"/>
        <end position="22"/>
    </location>
</feature>
<accession>A0A8A1MPP2</accession>
<dbReference type="PANTHER" id="PTHR42028:SF1">
    <property type="entry name" value="YALI0E30657P"/>
    <property type="match status" value="1"/>
</dbReference>
<feature type="transmembrane region" description="Helical" evidence="2">
    <location>
        <begin position="252"/>
        <end position="271"/>
    </location>
</feature>
<evidence type="ECO:0000256" key="3">
    <source>
        <dbReference type="SAM" id="SignalP"/>
    </source>
</evidence>
<evidence type="ECO:0000256" key="2">
    <source>
        <dbReference type="SAM" id="Phobius"/>
    </source>
</evidence>
<dbReference type="Proteomes" id="UP000663671">
    <property type="component" value="Chromosome 6"/>
</dbReference>
<dbReference type="OrthoDB" id="2435509at2759"/>
<proteinExistence type="predicted"/>
<feature type="compositionally biased region" description="Basic and acidic residues" evidence="1">
    <location>
        <begin position="39"/>
        <end position="52"/>
    </location>
</feature>
<dbReference type="PANTHER" id="PTHR42028">
    <property type="entry name" value="CHROMOSOME 1, WHOLE GENOME SHOTGUN SEQUENCE"/>
    <property type="match status" value="1"/>
</dbReference>
<evidence type="ECO:0000313" key="6">
    <source>
        <dbReference type="Proteomes" id="UP000663671"/>
    </source>
</evidence>
<feature type="region of interest" description="Disordered" evidence="1">
    <location>
        <begin position="37"/>
        <end position="108"/>
    </location>
</feature>
<protein>
    <recommendedName>
        <fullName evidence="4">DUF7137 domain-containing protein</fullName>
    </recommendedName>
</protein>
<dbReference type="EMBL" id="CP069116">
    <property type="protein sequence ID" value="QSS66612.1"/>
    <property type="molecule type" value="Genomic_DNA"/>
</dbReference>
<dbReference type="Pfam" id="PF23585">
    <property type="entry name" value="DUF7137"/>
    <property type="match status" value="1"/>
</dbReference>
<reference evidence="5" key="1">
    <citation type="submission" date="2021-01" db="EMBL/GenBank/DDBJ databases">
        <title>Chromosome-level genome assembly of a human fungal pathogen reveals clustering of transcriptionally co-regulated genes.</title>
        <authorList>
            <person name="Voorhies M."/>
            <person name="Cohen S."/>
            <person name="Shea T.P."/>
            <person name="Petrus S."/>
            <person name="Munoz J.F."/>
            <person name="Poplawski S."/>
            <person name="Goldman W.E."/>
            <person name="Michael T."/>
            <person name="Cuomo C.A."/>
            <person name="Sil A."/>
            <person name="Beyhan S."/>
        </authorList>
    </citation>
    <scope>NUCLEOTIDE SEQUENCE</scope>
    <source>
        <strain evidence="5">WU24</strain>
    </source>
</reference>
<evidence type="ECO:0000313" key="5">
    <source>
        <dbReference type="EMBL" id="QSS66612.1"/>
    </source>
</evidence>
<name>A0A8A1MPP2_AJECA</name>